<sequence length="91" mass="10406">MTKWLQSGLRRDICIAVAGLDDPTGRAVKREVEKKYEETVRPKTFVGAMNALVDDGFLDREPDGIHERYALTPAGRERLDEQFAWTRDRVA</sequence>
<comment type="caution">
    <text evidence="1">The sequence shown here is derived from an EMBL/GenBank/DDBJ whole genome shotgun (WGS) entry which is preliminary data.</text>
</comment>
<proteinExistence type="predicted"/>
<evidence type="ECO:0000313" key="1">
    <source>
        <dbReference type="EMBL" id="MFC4359451.1"/>
    </source>
</evidence>
<reference evidence="1 2" key="1">
    <citation type="journal article" date="2019" name="Int. J. Syst. Evol. Microbiol.">
        <title>The Global Catalogue of Microorganisms (GCM) 10K type strain sequencing project: providing services to taxonomists for standard genome sequencing and annotation.</title>
        <authorList>
            <consortium name="The Broad Institute Genomics Platform"/>
            <consortium name="The Broad Institute Genome Sequencing Center for Infectious Disease"/>
            <person name="Wu L."/>
            <person name="Ma J."/>
        </authorList>
    </citation>
    <scope>NUCLEOTIDE SEQUENCE [LARGE SCALE GENOMIC DNA]</scope>
    <source>
        <strain evidence="1 2">CGMCC 1.12553</strain>
    </source>
</reference>
<dbReference type="RefSeq" id="WP_267621748.1">
    <property type="nucleotide sequence ID" value="NZ_JAODIW010000006.1"/>
</dbReference>
<dbReference type="SUPFAM" id="SSF46785">
    <property type="entry name" value="Winged helix' DNA-binding domain"/>
    <property type="match status" value="1"/>
</dbReference>
<protein>
    <submittedName>
        <fullName evidence="1">PadR family transcriptional regulator</fullName>
    </submittedName>
</protein>
<dbReference type="AlphaFoldDB" id="A0ABD5PG78"/>
<evidence type="ECO:0000313" key="2">
    <source>
        <dbReference type="Proteomes" id="UP001595921"/>
    </source>
</evidence>
<accession>A0ABD5PG78</accession>
<organism evidence="1 2">
    <name type="scientific">Halobium salinum</name>
    <dbReference type="NCBI Taxonomy" id="1364940"/>
    <lineage>
        <taxon>Archaea</taxon>
        <taxon>Methanobacteriati</taxon>
        <taxon>Methanobacteriota</taxon>
        <taxon>Stenosarchaea group</taxon>
        <taxon>Halobacteria</taxon>
        <taxon>Halobacteriales</taxon>
        <taxon>Haloferacaceae</taxon>
        <taxon>Halobium</taxon>
    </lineage>
</organism>
<dbReference type="InterPro" id="IPR036390">
    <property type="entry name" value="WH_DNA-bd_sf"/>
</dbReference>
<dbReference type="Proteomes" id="UP001595921">
    <property type="component" value="Unassembled WGS sequence"/>
</dbReference>
<gene>
    <name evidence="1" type="ORF">ACFO0N_16025</name>
</gene>
<keyword evidence="2" id="KW-1185">Reference proteome</keyword>
<name>A0ABD5PG78_9EURY</name>
<dbReference type="EMBL" id="JBHSDS010000008">
    <property type="protein sequence ID" value="MFC4359451.1"/>
    <property type="molecule type" value="Genomic_DNA"/>
</dbReference>